<evidence type="ECO:0000313" key="1">
    <source>
        <dbReference type="EMBL" id="MBC8545189.1"/>
    </source>
</evidence>
<sequence>MEHFKQELLEYLVYYNNRHIKANRVGGGD</sequence>
<dbReference type="Proteomes" id="UP000657006">
    <property type="component" value="Unassembled WGS sequence"/>
</dbReference>
<keyword evidence="2" id="KW-1185">Reference proteome</keyword>
<gene>
    <name evidence="1" type="ORF">H8730_16765</name>
</gene>
<accession>A0A926DXF2</accession>
<evidence type="ECO:0000313" key="2">
    <source>
        <dbReference type="Proteomes" id="UP000657006"/>
    </source>
</evidence>
<dbReference type="AlphaFoldDB" id="A0A926DXF2"/>
<dbReference type="EMBL" id="JACRSQ010000054">
    <property type="protein sequence ID" value="MBC8545189.1"/>
    <property type="molecule type" value="Genomic_DNA"/>
</dbReference>
<comment type="caution">
    <text evidence="1">The sequence shown here is derived from an EMBL/GenBank/DDBJ whole genome shotgun (WGS) entry which is preliminary data.</text>
</comment>
<proteinExistence type="predicted"/>
<organism evidence="1 2">
    <name type="scientific">Bianquea renquensis</name>
    <dbReference type="NCBI Taxonomy" id="2763661"/>
    <lineage>
        <taxon>Bacteria</taxon>
        <taxon>Bacillati</taxon>
        <taxon>Bacillota</taxon>
        <taxon>Clostridia</taxon>
        <taxon>Eubacteriales</taxon>
        <taxon>Bianqueaceae</taxon>
        <taxon>Bianquea</taxon>
    </lineage>
</organism>
<reference evidence="1" key="1">
    <citation type="submission" date="2020-08" db="EMBL/GenBank/DDBJ databases">
        <title>Genome public.</title>
        <authorList>
            <person name="Liu C."/>
            <person name="Sun Q."/>
        </authorList>
    </citation>
    <scope>NUCLEOTIDE SEQUENCE</scope>
    <source>
        <strain evidence="1">NSJ-32</strain>
    </source>
</reference>
<protein>
    <recommendedName>
        <fullName evidence="3">Integrase catalytic domain-containing protein</fullName>
    </recommendedName>
</protein>
<evidence type="ECO:0008006" key="3">
    <source>
        <dbReference type="Google" id="ProtNLM"/>
    </source>
</evidence>
<name>A0A926DXF2_9FIRM</name>